<feature type="transmembrane region" description="Helical" evidence="7">
    <location>
        <begin position="6"/>
        <end position="28"/>
    </location>
</feature>
<accession>A0ABV1RVQ3</accession>
<dbReference type="PANTHER" id="PTHR22926:SF3">
    <property type="entry name" value="UNDECAPRENYL-PHOSPHATE ALPHA-N-ACETYLGLUCOSAMINYL 1-PHOSPHATE TRANSFERASE"/>
    <property type="match status" value="1"/>
</dbReference>
<keyword evidence="6 7" id="KW-0472">Membrane</keyword>
<dbReference type="InterPro" id="IPR000715">
    <property type="entry name" value="Glycosyl_transferase_4"/>
</dbReference>
<keyword evidence="5 7" id="KW-1133">Transmembrane helix</keyword>
<feature type="transmembrane region" description="Helical" evidence="7">
    <location>
        <begin position="140"/>
        <end position="156"/>
    </location>
</feature>
<dbReference type="CDD" id="cd06854">
    <property type="entry name" value="GT_WbpL_WbcO_like"/>
    <property type="match status" value="1"/>
</dbReference>
<evidence type="ECO:0000256" key="5">
    <source>
        <dbReference type="ARBA" id="ARBA00022989"/>
    </source>
</evidence>
<feature type="transmembrane region" description="Helical" evidence="7">
    <location>
        <begin position="40"/>
        <end position="58"/>
    </location>
</feature>
<evidence type="ECO:0000256" key="6">
    <source>
        <dbReference type="ARBA" id="ARBA00023136"/>
    </source>
</evidence>
<dbReference type="EMBL" id="JBEOKT010000011">
    <property type="protein sequence ID" value="MER2998495.1"/>
    <property type="molecule type" value="Genomic_DNA"/>
</dbReference>
<protein>
    <submittedName>
        <fullName evidence="8">Glycosyltransferase family 4 protein</fullName>
    </submittedName>
</protein>
<dbReference type="Pfam" id="PF00953">
    <property type="entry name" value="Glycos_transf_4"/>
    <property type="match status" value="1"/>
</dbReference>
<dbReference type="RefSeq" id="WP_350412958.1">
    <property type="nucleotide sequence ID" value="NZ_JBEOKT010000011.1"/>
</dbReference>
<keyword evidence="9" id="KW-1185">Reference proteome</keyword>
<dbReference type="PANTHER" id="PTHR22926">
    <property type="entry name" value="PHOSPHO-N-ACETYLMURAMOYL-PENTAPEPTIDE-TRANSFERASE"/>
    <property type="match status" value="1"/>
</dbReference>
<comment type="caution">
    <text evidence="8">The sequence shown here is derived from an EMBL/GenBank/DDBJ whole genome shotgun (WGS) entry which is preliminary data.</text>
</comment>
<organism evidence="8 9">
    <name type="scientific">Pontibacter populi</name>
    <dbReference type="NCBI Taxonomy" id="890055"/>
    <lineage>
        <taxon>Bacteria</taxon>
        <taxon>Pseudomonadati</taxon>
        <taxon>Bacteroidota</taxon>
        <taxon>Cytophagia</taxon>
        <taxon>Cytophagales</taxon>
        <taxon>Hymenobacteraceae</taxon>
        <taxon>Pontibacter</taxon>
    </lineage>
</organism>
<dbReference type="Proteomes" id="UP001476807">
    <property type="component" value="Unassembled WGS sequence"/>
</dbReference>
<evidence type="ECO:0000313" key="9">
    <source>
        <dbReference type="Proteomes" id="UP001476807"/>
    </source>
</evidence>
<reference evidence="8 9" key="1">
    <citation type="submission" date="2024-06" db="EMBL/GenBank/DDBJ databases">
        <title>Pontibacter populi HYL7-15.</title>
        <authorList>
            <person name="Kim M.K."/>
        </authorList>
    </citation>
    <scope>NUCLEOTIDE SEQUENCE [LARGE SCALE GENOMIC DNA]</scope>
    <source>
        <strain evidence="8 9">HYL7-15</strain>
    </source>
</reference>
<evidence type="ECO:0000313" key="8">
    <source>
        <dbReference type="EMBL" id="MER2998495.1"/>
    </source>
</evidence>
<evidence type="ECO:0000256" key="2">
    <source>
        <dbReference type="ARBA" id="ARBA00022475"/>
    </source>
</evidence>
<evidence type="ECO:0000256" key="4">
    <source>
        <dbReference type="ARBA" id="ARBA00022692"/>
    </source>
</evidence>
<name>A0ABV1RVQ3_9BACT</name>
<keyword evidence="2" id="KW-1003">Cell membrane</keyword>
<comment type="subcellular location">
    <subcellularLocation>
        <location evidence="1">Cell membrane</location>
        <topology evidence="1">Multi-pass membrane protein</topology>
    </subcellularLocation>
</comment>
<feature type="transmembrane region" description="Helical" evidence="7">
    <location>
        <begin position="218"/>
        <end position="240"/>
    </location>
</feature>
<feature type="transmembrane region" description="Helical" evidence="7">
    <location>
        <begin position="115"/>
        <end position="133"/>
    </location>
</feature>
<keyword evidence="4 7" id="KW-0812">Transmembrane</keyword>
<evidence type="ECO:0000256" key="1">
    <source>
        <dbReference type="ARBA" id="ARBA00004651"/>
    </source>
</evidence>
<sequence>MIKYLLITLALIVCILIYFKVADHFNIIDKPNTRSSHTAITTRGGGIVFPFVIILYSIFFQEVYWGIVAAILLISIISFCDDVSNLPNKVRLLVHLMSVSLLLFSIGAFQTWPFWLLPIAYIVIIGTINAYNFMDGINGITGLYSLVILSSLYFLSETITRIADQAFILTPIIACVVFLFFNFRKKAKCFAGDVGSVSIGFWIIALLLLAILETENLKYILFLAVYGVDAVLTIIHRLILKQNIFEAHRLHFYQILANERKVNHLIVSSIYGFVQLLINIFILSTEFGLFAYALFVIVPLSIIYIVVKPRLMAKAIKPSMVAK</sequence>
<feature type="transmembrane region" description="Helical" evidence="7">
    <location>
        <begin position="92"/>
        <end position="109"/>
    </location>
</feature>
<feature type="transmembrane region" description="Helical" evidence="7">
    <location>
        <begin position="64"/>
        <end position="80"/>
    </location>
</feature>
<feature type="transmembrane region" description="Helical" evidence="7">
    <location>
        <begin position="162"/>
        <end position="183"/>
    </location>
</feature>
<feature type="transmembrane region" description="Helical" evidence="7">
    <location>
        <begin position="190"/>
        <end position="212"/>
    </location>
</feature>
<feature type="transmembrane region" description="Helical" evidence="7">
    <location>
        <begin position="289"/>
        <end position="307"/>
    </location>
</feature>
<keyword evidence="3" id="KW-0808">Transferase</keyword>
<proteinExistence type="predicted"/>
<feature type="transmembrane region" description="Helical" evidence="7">
    <location>
        <begin position="261"/>
        <end position="283"/>
    </location>
</feature>
<evidence type="ECO:0000256" key="3">
    <source>
        <dbReference type="ARBA" id="ARBA00022679"/>
    </source>
</evidence>
<gene>
    <name evidence="8" type="ORF">ABS362_13140</name>
</gene>
<evidence type="ECO:0000256" key="7">
    <source>
        <dbReference type="SAM" id="Phobius"/>
    </source>
</evidence>